<dbReference type="Gene3D" id="1.10.357.10">
    <property type="entry name" value="Tetracycline Repressor, domain 2"/>
    <property type="match status" value="1"/>
</dbReference>
<evidence type="ECO:0000259" key="1">
    <source>
        <dbReference type="Pfam" id="PF14278"/>
    </source>
</evidence>
<proteinExistence type="predicted"/>
<dbReference type="Proteomes" id="UP000253090">
    <property type="component" value="Unassembled WGS sequence"/>
</dbReference>
<accession>A0A369B9P7</accession>
<feature type="domain" description="Transcriptional regulator TetR C-terminal Firmicutes type" evidence="1">
    <location>
        <begin position="97"/>
        <end position="198"/>
    </location>
</feature>
<sequence length="212" mass="24904">MLRDPRIIELQADLEFLRVQVIDLSNSILTKKALAASLKQMMGETPLNKITVKHLVEDCGLNRQTFYYHFQDIYELLGWIYQTEAVDTIAEYRSYTTWTHGFHKIFTYIENNKAFCLNTLHSLARNHLDTYLYSVTNQLIMGVVNEVSCNKQVEEKEKKFIANFYTLAFTGLVIQWMRDGMKEEPQAIIERLSELVEGNFERALQRYEQKTN</sequence>
<dbReference type="AlphaFoldDB" id="A0A369B9P7"/>
<organism evidence="2 3">
    <name type="scientific">Fontibacillus phaseoli</name>
    <dbReference type="NCBI Taxonomy" id="1416533"/>
    <lineage>
        <taxon>Bacteria</taxon>
        <taxon>Bacillati</taxon>
        <taxon>Bacillota</taxon>
        <taxon>Bacilli</taxon>
        <taxon>Bacillales</taxon>
        <taxon>Paenibacillaceae</taxon>
        <taxon>Fontibacillus</taxon>
    </lineage>
</organism>
<dbReference type="InterPro" id="IPR012738">
    <property type="entry name" value="Tscrpt_reg_DhaS"/>
</dbReference>
<dbReference type="PANTHER" id="PTHR43479">
    <property type="entry name" value="ACREF/ENVCD OPERON REPRESSOR-RELATED"/>
    <property type="match status" value="1"/>
</dbReference>
<dbReference type="NCBIfam" id="TIGR02366">
    <property type="entry name" value="DHAK_reg"/>
    <property type="match status" value="1"/>
</dbReference>
<reference evidence="2 3" key="1">
    <citation type="submission" date="2018-07" db="EMBL/GenBank/DDBJ databases">
        <title>Genomic Encyclopedia of Type Strains, Phase III (KMG-III): the genomes of soil and plant-associated and newly described type strains.</title>
        <authorList>
            <person name="Whitman W."/>
        </authorList>
    </citation>
    <scope>NUCLEOTIDE SEQUENCE [LARGE SCALE GENOMIC DNA]</scope>
    <source>
        <strain evidence="2 3">CECT 8333</strain>
    </source>
</reference>
<dbReference type="InterPro" id="IPR039532">
    <property type="entry name" value="TetR_C_Firmicutes"/>
</dbReference>
<dbReference type="InterPro" id="IPR050624">
    <property type="entry name" value="HTH-type_Tx_Regulator"/>
</dbReference>
<dbReference type="Pfam" id="PF14278">
    <property type="entry name" value="TetR_C_8"/>
    <property type="match status" value="1"/>
</dbReference>
<keyword evidence="3" id="KW-1185">Reference proteome</keyword>
<dbReference type="PANTHER" id="PTHR43479:SF7">
    <property type="entry name" value="TETR-FAMILY TRANSCRIPTIONAL REGULATOR"/>
    <property type="match status" value="1"/>
</dbReference>
<protein>
    <submittedName>
        <fullName evidence="2">TetR family transcriptional regulator</fullName>
    </submittedName>
</protein>
<evidence type="ECO:0000313" key="2">
    <source>
        <dbReference type="EMBL" id="RCX18240.1"/>
    </source>
</evidence>
<dbReference type="InterPro" id="IPR009057">
    <property type="entry name" value="Homeodomain-like_sf"/>
</dbReference>
<evidence type="ECO:0000313" key="3">
    <source>
        <dbReference type="Proteomes" id="UP000253090"/>
    </source>
</evidence>
<dbReference type="SUPFAM" id="SSF46689">
    <property type="entry name" value="Homeodomain-like"/>
    <property type="match status" value="1"/>
</dbReference>
<gene>
    <name evidence="2" type="ORF">DFP94_107195</name>
</gene>
<name>A0A369B9P7_9BACL</name>
<comment type="caution">
    <text evidence="2">The sequence shown here is derived from an EMBL/GenBank/DDBJ whole genome shotgun (WGS) entry which is preliminary data.</text>
</comment>
<dbReference type="EMBL" id="QPJW01000007">
    <property type="protein sequence ID" value="RCX18240.1"/>
    <property type="molecule type" value="Genomic_DNA"/>
</dbReference>